<evidence type="ECO:0000313" key="1">
    <source>
        <dbReference type="EMBL" id="SEA61061.1"/>
    </source>
</evidence>
<dbReference type="AlphaFoldDB" id="A0A1H4CKU1"/>
<dbReference type="Pfam" id="PF11551">
    <property type="entry name" value="Omp28"/>
    <property type="match status" value="1"/>
</dbReference>
<organism evidence="1 2">
    <name type="scientific">Psychroflexus halocasei</name>
    <dbReference type="NCBI Taxonomy" id="908615"/>
    <lineage>
        <taxon>Bacteria</taxon>
        <taxon>Pseudomonadati</taxon>
        <taxon>Bacteroidota</taxon>
        <taxon>Flavobacteriia</taxon>
        <taxon>Flavobacteriales</taxon>
        <taxon>Flavobacteriaceae</taxon>
        <taxon>Psychroflexus</taxon>
    </lineage>
</organism>
<dbReference type="Gene3D" id="2.60.40.10">
    <property type="entry name" value="Immunoglobulins"/>
    <property type="match status" value="1"/>
</dbReference>
<reference evidence="1 2" key="1">
    <citation type="submission" date="2016-10" db="EMBL/GenBank/DDBJ databases">
        <authorList>
            <person name="de Groot N.N."/>
        </authorList>
    </citation>
    <scope>NUCLEOTIDE SEQUENCE [LARGE SCALE GENOMIC DNA]</scope>
    <source>
        <strain evidence="1 2">DSM 23581</strain>
    </source>
</reference>
<dbReference type="CDD" id="cd01659">
    <property type="entry name" value="TRX_superfamily"/>
    <property type="match status" value="1"/>
</dbReference>
<dbReference type="InterPro" id="IPR036249">
    <property type="entry name" value="Thioredoxin-like_sf"/>
</dbReference>
<evidence type="ECO:0000313" key="2">
    <source>
        <dbReference type="Proteomes" id="UP000198820"/>
    </source>
</evidence>
<keyword evidence="2" id="KW-1185">Reference proteome</keyword>
<dbReference type="InterPro" id="IPR021615">
    <property type="entry name" value="Omp28"/>
</dbReference>
<dbReference type="InterPro" id="IPR013783">
    <property type="entry name" value="Ig-like_fold"/>
</dbReference>
<accession>A0A1H4CKU1</accession>
<name>A0A1H4CKU1_9FLAO</name>
<dbReference type="STRING" id="908615.SAMN05421540_10858"/>
<dbReference type="Proteomes" id="UP000198820">
    <property type="component" value="Unassembled WGS sequence"/>
</dbReference>
<protein>
    <submittedName>
        <fullName evidence="1">Outer membrane protein Omp28</fullName>
    </submittedName>
</protein>
<sequence>MKKKSFVVFTSFLIVCLSFLYSCEEKYEIQESITGIYLVANENSRIVGQTLELNVNTDAGENVTDQSSIFVNGELLEGNTFTTDEVGIVSVRAEYLNLSSEVLEVEFSDGSEVNFRKRALVEDYTGTWCGWCPRVAKAIELVDEQSDDIVFVAIHRSPSGTQDPYVYGEADALENLINTPGYPKGFINRMTQWDFPEPDNVGQVLSFTQGANPKLGLAISSEISGNQVDLDVDIQFSQDFQNLRIVVYLLENALVHPQVNYTAYYGGVNPVENYVHDHTLRATMTNILGDPISNEESLTGSISTQSYSFNLPSEIENAENIEFVAFVIDENDEVINVRKSEINASQTFEILE</sequence>
<proteinExistence type="predicted"/>
<dbReference type="RefSeq" id="WP_093244544.1">
    <property type="nucleotide sequence ID" value="NZ_FNQF01000008.1"/>
</dbReference>
<dbReference type="PROSITE" id="PS51257">
    <property type="entry name" value="PROKAR_LIPOPROTEIN"/>
    <property type="match status" value="1"/>
</dbReference>
<dbReference type="SUPFAM" id="SSF52833">
    <property type="entry name" value="Thioredoxin-like"/>
    <property type="match status" value="1"/>
</dbReference>
<gene>
    <name evidence="1" type="ORF">SAMN05421540_10858</name>
</gene>
<dbReference type="EMBL" id="FNQF01000008">
    <property type="protein sequence ID" value="SEA61061.1"/>
    <property type="molecule type" value="Genomic_DNA"/>
</dbReference>